<name>A0A8J5RKE0_ZIZPA</name>
<evidence type="ECO:0000313" key="2">
    <source>
        <dbReference type="Proteomes" id="UP000729402"/>
    </source>
</evidence>
<protein>
    <submittedName>
        <fullName evidence="1">Uncharacterized protein</fullName>
    </submittedName>
</protein>
<sequence length="104" mass="11592">MASVTQEKASDDGWRRCVLLGDAVKLGQPPVHIRCGWHTKPKEKADTIQSGRKTERIFFKNELRTSDSEASFGSQSAGQAAARFATVKENISTALMMRYRTENC</sequence>
<organism evidence="1 2">
    <name type="scientific">Zizania palustris</name>
    <name type="common">Northern wild rice</name>
    <dbReference type="NCBI Taxonomy" id="103762"/>
    <lineage>
        <taxon>Eukaryota</taxon>
        <taxon>Viridiplantae</taxon>
        <taxon>Streptophyta</taxon>
        <taxon>Embryophyta</taxon>
        <taxon>Tracheophyta</taxon>
        <taxon>Spermatophyta</taxon>
        <taxon>Magnoliopsida</taxon>
        <taxon>Liliopsida</taxon>
        <taxon>Poales</taxon>
        <taxon>Poaceae</taxon>
        <taxon>BOP clade</taxon>
        <taxon>Oryzoideae</taxon>
        <taxon>Oryzeae</taxon>
        <taxon>Zizaniinae</taxon>
        <taxon>Zizania</taxon>
    </lineage>
</organism>
<evidence type="ECO:0000313" key="1">
    <source>
        <dbReference type="EMBL" id="KAG8043116.1"/>
    </source>
</evidence>
<keyword evidence="2" id="KW-1185">Reference proteome</keyword>
<gene>
    <name evidence="1" type="ORF">GUJ93_ZPchr0692g22920</name>
</gene>
<reference evidence="1" key="2">
    <citation type="submission" date="2021-02" db="EMBL/GenBank/DDBJ databases">
        <authorList>
            <person name="Kimball J.A."/>
            <person name="Haas M.W."/>
            <person name="Macchietto M."/>
            <person name="Kono T."/>
            <person name="Duquette J."/>
            <person name="Shao M."/>
        </authorList>
    </citation>
    <scope>NUCLEOTIDE SEQUENCE</scope>
    <source>
        <tissue evidence="1">Fresh leaf tissue</tissue>
    </source>
</reference>
<comment type="caution">
    <text evidence="1">The sequence shown here is derived from an EMBL/GenBank/DDBJ whole genome shotgun (WGS) entry which is preliminary data.</text>
</comment>
<accession>A0A8J5RKE0</accession>
<dbReference type="EMBL" id="JAAALK010001234">
    <property type="protein sequence ID" value="KAG8043116.1"/>
    <property type="molecule type" value="Genomic_DNA"/>
</dbReference>
<dbReference type="Proteomes" id="UP000729402">
    <property type="component" value="Unassembled WGS sequence"/>
</dbReference>
<proteinExistence type="predicted"/>
<reference evidence="1" key="1">
    <citation type="journal article" date="2021" name="bioRxiv">
        <title>Whole Genome Assembly and Annotation of Northern Wild Rice, Zizania palustris L., Supports a Whole Genome Duplication in the Zizania Genus.</title>
        <authorList>
            <person name="Haas M."/>
            <person name="Kono T."/>
            <person name="Macchietto M."/>
            <person name="Millas R."/>
            <person name="McGilp L."/>
            <person name="Shao M."/>
            <person name="Duquette J."/>
            <person name="Hirsch C.N."/>
            <person name="Kimball J."/>
        </authorList>
    </citation>
    <scope>NUCLEOTIDE SEQUENCE</scope>
    <source>
        <tissue evidence="1">Fresh leaf tissue</tissue>
    </source>
</reference>
<dbReference type="AlphaFoldDB" id="A0A8J5RKE0"/>